<evidence type="ECO:0000256" key="2">
    <source>
        <dbReference type="ARBA" id="ARBA00022490"/>
    </source>
</evidence>
<dbReference type="KEGG" id="pbs:Plabr_1328"/>
<dbReference type="STRING" id="756272.Plabr_1328"/>
<keyword evidence="5 7" id="KW-0720">Serine protease</keyword>
<evidence type="ECO:0000256" key="3">
    <source>
        <dbReference type="ARBA" id="ARBA00022670"/>
    </source>
</evidence>
<dbReference type="HAMAP" id="MF_00444">
    <property type="entry name" value="ClpP"/>
    <property type="match status" value="1"/>
</dbReference>
<evidence type="ECO:0000256" key="6">
    <source>
        <dbReference type="ARBA" id="ARBA00034021"/>
    </source>
</evidence>
<evidence type="ECO:0000313" key="10">
    <source>
        <dbReference type="EMBL" id="ADY58940.1"/>
    </source>
</evidence>
<dbReference type="PANTHER" id="PTHR10381:SF70">
    <property type="entry name" value="ATP-DEPENDENT CLP PROTEASE PROTEOLYTIC SUBUNIT"/>
    <property type="match status" value="1"/>
</dbReference>
<comment type="subunit">
    <text evidence="7">Fourteen ClpP subunits assemble into 2 heptameric rings which stack back to back to give a disk-like structure with a central cavity, resembling the structure of eukaryotic proteasomes.</text>
</comment>
<dbReference type="InterPro" id="IPR001907">
    <property type="entry name" value="ClpP"/>
</dbReference>
<evidence type="ECO:0000313" key="11">
    <source>
        <dbReference type="Proteomes" id="UP000006860"/>
    </source>
</evidence>
<reference evidence="11" key="1">
    <citation type="submission" date="2011-02" db="EMBL/GenBank/DDBJ databases">
        <title>The complete genome of Planctomyces brasiliensis DSM 5305.</title>
        <authorList>
            <person name="Lucas S."/>
            <person name="Copeland A."/>
            <person name="Lapidus A."/>
            <person name="Bruce D."/>
            <person name="Goodwin L."/>
            <person name="Pitluck S."/>
            <person name="Kyrpides N."/>
            <person name="Mavromatis K."/>
            <person name="Pagani I."/>
            <person name="Ivanova N."/>
            <person name="Ovchinnikova G."/>
            <person name="Lu M."/>
            <person name="Detter J.C."/>
            <person name="Han C."/>
            <person name="Land M."/>
            <person name="Hauser L."/>
            <person name="Markowitz V."/>
            <person name="Cheng J.-F."/>
            <person name="Hugenholtz P."/>
            <person name="Woyke T."/>
            <person name="Wu D."/>
            <person name="Tindall B."/>
            <person name="Pomrenke H.G."/>
            <person name="Brambilla E."/>
            <person name="Klenk H.-P."/>
            <person name="Eisen J.A."/>
        </authorList>
    </citation>
    <scope>NUCLEOTIDE SEQUENCE [LARGE SCALE GENOMIC DNA]</scope>
    <source>
        <strain evidence="11">ATCC 49424 / DSM 5305 / JCM 21570 / NBRC 103401 / IFAM 1448</strain>
    </source>
</reference>
<protein>
    <recommendedName>
        <fullName evidence="7 9">ATP-dependent Clp protease proteolytic subunit</fullName>
        <ecNumber evidence="7">3.4.21.92</ecNumber>
    </recommendedName>
    <alternativeName>
        <fullName evidence="7">Endopeptidase Clp</fullName>
    </alternativeName>
</protein>
<dbReference type="CDD" id="cd07017">
    <property type="entry name" value="S14_ClpP_2"/>
    <property type="match status" value="1"/>
</dbReference>
<comment type="similarity">
    <text evidence="1 7 9">Belongs to the peptidase S14 family.</text>
</comment>
<keyword evidence="11" id="KW-1185">Reference proteome</keyword>
<comment type="subcellular location">
    <subcellularLocation>
        <location evidence="7">Cytoplasm</location>
    </subcellularLocation>
</comment>
<feature type="active site" evidence="7 8">
    <location>
        <position position="137"/>
    </location>
</feature>
<dbReference type="GO" id="GO:0004252">
    <property type="term" value="F:serine-type endopeptidase activity"/>
    <property type="evidence" value="ECO:0007669"/>
    <property type="project" value="UniProtKB-UniRule"/>
</dbReference>
<comment type="function">
    <text evidence="7">Cleaves peptides in various proteins in a process that requires ATP hydrolysis. Has a chymotrypsin-like activity. Plays a major role in the degradation of misfolded proteins.</text>
</comment>
<dbReference type="EMBL" id="CP002546">
    <property type="protein sequence ID" value="ADY58940.1"/>
    <property type="molecule type" value="Genomic_DNA"/>
</dbReference>
<dbReference type="NCBIfam" id="NF009205">
    <property type="entry name" value="PRK12553.1"/>
    <property type="match status" value="1"/>
</dbReference>
<dbReference type="GO" id="GO:0051117">
    <property type="term" value="F:ATPase binding"/>
    <property type="evidence" value="ECO:0007669"/>
    <property type="project" value="TreeGrafter"/>
</dbReference>
<dbReference type="PRINTS" id="PR00127">
    <property type="entry name" value="CLPPROTEASEP"/>
</dbReference>
<organism evidence="10 11">
    <name type="scientific">Rubinisphaera brasiliensis (strain ATCC 49424 / DSM 5305 / JCM 21570 / IAM 15109 / NBRC 103401 / IFAM 1448)</name>
    <name type="common">Planctomyces brasiliensis</name>
    <dbReference type="NCBI Taxonomy" id="756272"/>
    <lineage>
        <taxon>Bacteria</taxon>
        <taxon>Pseudomonadati</taxon>
        <taxon>Planctomycetota</taxon>
        <taxon>Planctomycetia</taxon>
        <taxon>Planctomycetales</taxon>
        <taxon>Planctomycetaceae</taxon>
        <taxon>Rubinisphaera</taxon>
    </lineage>
</organism>
<keyword evidence="4 7" id="KW-0378">Hydrolase</keyword>
<dbReference type="eggNOG" id="COG0740">
    <property type="taxonomic scope" value="Bacteria"/>
</dbReference>
<dbReference type="Proteomes" id="UP000006860">
    <property type="component" value="Chromosome"/>
</dbReference>
<evidence type="ECO:0000256" key="9">
    <source>
        <dbReference type="RuleBase" id="RU003567"/>
    </source>
</evidence>
<feature type="active site" description="Nucleophile" evidence="7">
    <location>
        <position position="112"/>
    </location>
</feature>
<dbReference type="EC" id="3.4.21.92" evidence="7"/>
<name>F0SNQ4_RUBBR</name>
<proteinExistence type="inferred from homology"/>
<dbReference type="SUPFAM" id="SSF52096">
    <property type="entry name" value="ClpP/crotonase"/>
    <property type="match status" value="1"/>
</dbReference>
<dbReference type="NCBIfam" id="NF001368">
    <property type="entry name" value="PRK00277.1"/>
    <property type="match status" value="1"/>
</dbReference>
<dbReference type="GO" id="GO:0009368">
    <property type="term" value="C:endopeptidase Clp complex"/>
    <property type="evidence" value="ECO:0007669"/>
    <property type="project" value="TreeGrafter"/>
</dbReference>
<dbReference type="Gene3D" id="3.90.226.10">
    <property type="entry name" value="2-enoyl-CoA Hydratase, Chain A, domain 1"/>
    <property type="match status" value="1"/>
</dbReference>
<dbReference type="GO" id="GO:0005737">
    <property type="term" value="C:cytoplasm"/>
    <property type="evidence" value="ECO:0007669"/>
    <property type="project" value="UniProtKB-SubCell"/>
</dbReference>
<evidence type="ECO:0000256" key="4">
    <source>
        <dbReference type="ARBA" id="ARBA00022801"/>
    </source>
</evidence>
<keyword evidence="3 7" id="KW-0645">Protease</keyword>
<dbReference type="InterPro" id="IPR023562">
    <property type="entry name" value="ClpP/TepA"/>
</dbReference>
<dbReference type="PANTHER" id="PTHR10381">
    <property type="entry name" value="ATP-DEPENDENT CLP PROTEASE PROTEOLYTIC SUBUNIT"/>
    <property type="match status" value="1"/>
</dbReference>
<evidence type="ECO:0000256" key="8">
    <source>
        <dbReference type="PROSITE-ProRule" id="PRU10086"/>
    </source>
</evidence>
<dbReference type="GO" id="GO:0004176">
    <property type="term" value="F:ATP-dependent peptidase activity"/>
    <property type="evidence" value="ECO:0007669"/>
    <property type="project" value="InterPro"/>
</dbReference>
<dbReference type="Pfam" id="PF00574">
    <property type="entry name" value="CLP_protease"/>
    <property type="match status" value="1"/>
</dbReference>
<evidence type="ECO:0000256" key="1">
    <source>
        <dbReference type="ARBA" id="ARBA00007039"/>
    </source>
</evidence>
<dbReference type="InterPro" id="IPR033135">
    <property type="entry name" value="ClpP_His_AS"/>
</dbReference>
<dbReference type="InterPro" id="IPR029045">
    <property type="entry name" value="ClpP/crotonase-like_dom_sf"/>
</dbReference>
<evidence type="ECO:0000256" key="7">
    <source>
        <dbReference type="HAMAP-Rule" id="MF_00444"/>
    </source>
</evidence>
<keyword evidence="2 7" id="KW-0963">Cytoplasm</keyword>
<sequence>MSTMQFDPPSRDHVPGEYYNMANRAYTQQRQMGIGDLLLDNRIIFLDGPIHDASANLIVMKLLYLQSENRHQDVHLYINSPGGSVTATLAIYDTMQFLDCDVATYCVGLAASGGAVLMAGGAKGKRYSLPHSKMMIHQPFGQVGGQVSDIEIQAQEIINTRETLNQILADHTGQPIERIAKDTERDRYLTAKEAKEYGLVDEVVEKIKKTAAEKA</sequence>
<comment type="catalytic activity">
    <reaction evidence="6 7 8">
        <text>Hydrolysis of proteins to small peptides in the presence of ATP and magnesium. alpha-casein is the usual test substrate. In the absence of ATP, only oligopeptides shorter than five residues are hydrolyzed (such as succinyl-Leu-Tyr-|-NHMec, and Leu-Tyr-Leu-|-Tyr-Trp, in which cleavage of the -Tyr-|-Leu- and -Tyr-|-Trp bonds also occurs).</text>
        <dbReference type="EC" id="3.4.21.92"/>
    </reaction>
</comment>
<accession>F0SNQ4</accession>
<dbReference type="GO" id="GO:0006515">
    <property type="term" value="P:protein quality control for misfolded or incompletely synthesized proteins"/>
    <property type="evidence" value="ECO:0007669"/>
    <property type="project" value="TreeGrafter"/>
</dbReference>
<dbReference type="PROSITE" id="PS00382">
    <property type="entry name" value="CLP_PROTEASE_HIS"/>
    <property type="match status" value="1"/>
</dbReference>
<gene>
    <name evidence="7" type="primary">clpP</name>
    <name evidence="10" type="ordered locus">Plabr_1328</name>
</gene>
<dbReference type="HOGENOM" id="CLU_058707_3_2_0"/>
<dbReference type="AlphaFoldDB" id="F0SNQ4"/>
<evidence type="ECO:0000256" key="5">
    <source>
        <dbReference type="ARBA" id="ARBA00022825"/>
    </source>
</evidence>
<dbReference type="FunFam" id="3.90.226.10:FF:000002">
    <property type="entry name" value="ATP-dependent Clp protease proteolytic subunit"/>
    <property type="match status" value="1"/>
</dbReference>